<dbReference type="InterPro" id="IPR036116">
    <property type="entry name" value="FN3_sf"/>
</dbReference>
<dbReference type="InterPro" id="IPR013783">
    <property type="entry name" value="Ig-like_fold"/>
</dbReference>
<evidence type="ECO:0000256" key="1">
    <source>
        <dbReference type="ARBA" id="ARBA00009865"/>
    </source>
</evidence>
<feature type="chain" id="PRO_5047238269" evidence="6">
    <location>
        <begin position="20"/>
        <end position="706"/>
    </location>
</feature>
<evidence type="ECO:0000256" key="2">
    <source>
        <dbReference type="ARBA" id="ARBA00022651"/>
    </source>
</evidence>
<feature type="domain" description="Fibronectin type-III" evidence="8">
    <location>
        <begin position="619"/>
        <end position="706"/>
    </location>
</feature>
<dbReference type="SUPFAM" id="SSF49785">
    <property type="entry name" value="Galactose-binding domain-like"/>
    <property type="match status" value="1"/>
</dbReference>
<evidence type="ECO:0000259" key="7">
    <source>
        <dbReference type="PROSITE" id="PS50022"/>
    </source>
</evidence>
<evidence type="ECO:0000256" key="3">
    <source>
        <dbReference type="ARBA" id="ARBA00022801"/>
    </source>
</evidence>
<dbReference type="InterPro" id="IPR052176">
    <property type="entry name" value="Glycosyl_Hydrlase_43_Enz"/>
</dbReference>
<sequence>MTKTNYIILFILLMLPASARSINSYDFSDTIKVVKGQVSNYYIPVHDTYQITGRVTDTDGNPLSGATVMFFASPSHCNTNADGVYHLTATDTDLHLYVYYPGKDFANVIRKRSDRNIDISMVPRKDTAVSLPRRSAQSTPWYDPYHAGTTTFCNPLNISYNYESYDDNVKSQGSFRSSADPMALTYKGHYMLFSTNQGGFHYSKNLSDWDFCTASFQRFPTDDDQCAPAAYVSGDTLFYTGSTYKGLPIWYTLNPWSGRWRQAVECSTLPSWDPCLYLDDDGKLYLYYGSSNEYPIKAVELSRDNFLPISKIHDVVMLDPKHHGWERFGMNNDDDTTLKPFMEGAYMTKHDGKYYLQYGGPGTEFKIYADGVYVGDNPLGPFTYQRHNPMCYKPGGFVQGSGHGGTFADQKGNYWHVATCMLSLKYKFERRIGLYPMAFDRDGTMYSNTAFGDYPCWNADKDIKDPSHRFTGWMLLSYGKKATVSSSDSIYVASSLTDEDMRTFWTAKTGNPGEWAQLDLGATKSVKAIQLNFYDYKTVQNNRANDLYYQYRIWSSDNGTDWQLVVDKSDNDKDAPHDYVELRSVLHTRYIKVENLHMPSSGYFCLSEIRVFGNTDGNRPSTVRQFRVIRSAKDTRNAYLSWKPSAGAYGYNIYYGVAPDKLYNSITVLGSTSYDFRGMDTGSRYYFNIEALGETGRSELSKTIIK</sequence>
<name>A0ABM7NWI5_9BACT</name>
<evidence type="ECO:0000259" key="8">
    <source>
        <dbReference type="PROSITE" id="PS50853"/>
    </source>
</evidence>
<dbReference type="Proteomes" id="UP001319045">
    <property type="component" value="Chromosome"/>
</dbReference>
<keyword evidence="2" id="KW-0858">Xylan degradation</keyword>
<dbReference type="Gene3D" id="2.60.120.260">
    <property type="entry name" value="Galactose-binding domain-like"/>
    <property type="match status" value="1"/>
</dbReference>
<dbReference type="CDD" id="cd00063">
    <property type="entry name" value="FN3"/>
    <property type="match status" value="1"/>
</dbReference>
<reference evidence="9 10" key="1">
    <citation type="journal article" date="2022" name="Int. J. Syst. Evol. Microbiol.">
        <title>Prevotella herbatica sp. nov., a plant polysaccharide-decomposing anaerobic bacterium isolated from a methanogenic reactor.</title>
        <authorList>
            <person name="Uek A."/>
            <person name="Tonouchi A."/>
            <person name="Kaku N."/>
            <person name="Ueki K."/>
        </authorList>
    </citation>
    <scope>NUCLEOTIDE SEQUENCE [LARGE SCALE GENOMIC DNA]</scope>
    <source>
        <strain evidence="9 10">WR041</strain>
    </source>
</reference>
<evidence type="ECO:0000313" key="9">
    <source>
        <dbReference type="EMBL" id="BCS84816.1"/>
    </source>
</evidence>
<dbReference type="InterPro" id="IPR003961">
    <property type="entry name" value="FN3_dom"/>
</dbReference>
<dbReference type="SMART" id="SM00060">
    <property type="entry name" value="FN3"/>
    <property type="match status" value="1"/>
</dbReference>
<dbReference type="CDD" id="cd08982">
    <property type="entry name" value="GH43-like"/>
    <property type="match status" value="1"/>
</dbReference>
<keyword evidence="3" id="KW-0378">Hydrolase</keyword>
<dbReference type="PANTHER" id="PTHR43772:SF2">
    <property type="entry name" value="PUTATIVE (AFU_ORTHOLOGUE AFUA_2G04480)-RELATED"/>
    <property type="match status" value="1"/>
</dbReference>
<feature type="signal peptide" evidence="6">
    <location>
        <begin position="1"/>
        <end position="19"/>
    </location>
</feature>
<dbReference type="Pfam" id="PF04616">
    <property type="entry name" value="Glyco_hydro_43"/>
    <property type="match status" value="1"/>
</dbReference>
<dbReference type="Gene3D" id="2.60.40.1120">
    <property type="entry name" value="Carboxypeptidase-like, regulatory domain"/>
    <property type="match status" value="1"/>
</dbReference>
<dbReference type="SUPFAM" id="SSF49464">
    <property type="entry name" value="Carboxypeptidase regulatory domain-like"/>
    <property type="match status" value="1"/>
</dbReference>
<feature type="domain" description="F5/8 type C" evidence="7">
    <location>
        <begin position="463"/>
        <end position="614"/>
    </location>
</feature>
<dbReference type="EMBL" id="AP024484">
    <property type="protein sequence ID" value="BCS84816.1"/>
    <property type="molecule type" value="Genomic_DNA"/>
</dbReference>
<keyword evidence="2" id="KW-0624">Polysaccharide degradation</keyword>
<dbReference type="Gene3D" id="2.60.40.10">
    <property type="entry name" value="Immunoglobulins"/>
    <property type="match status" value="1"/>
</dbReference>
<dbReference type="InterPro" id="IPR023296">
    <property type="entry name" value="Glyco_hydro_beta-prop_sf"/>
</dbReference>
<keyword evidence="5" id="KW-0326">Glycosidase</keyword>
<dbReference type="InterPro" id="IPR000421">
    <property type="entry name" value="FA58C"/>
</dbReference>
<dbReference type="InterPro" id="IPR008969">
    <property type="entry name" value="CarboxyPept-like_regulatory"/>
</dbReference>
<evidence type="ECO:0000256" key="6">
    <source>
        <dbReference type="SAM" id="SignalP"/>
    </source>
</evidence>
<evidence type="ECO:0000256" key="4">
    <source>
        <dbReference type="ARBA" id="ARBA00023277"/>
    </source>
</evidence>
<dbReference type="SUPFAM" id="SSF49265">
    <property type="entry name" value="Fibronectin type III"/>
    <property type="match status" value="1"/>
</dbReference>
<accession>A0ABM7NWI5</accession>
<evidence type="ECO:0000256" key="5">
    <source>
        <dbReference type="ARBA" id="ARBA00023295"/>
    </source>
</evidence>
<gene>
    <name evidence="9" type="ORF">prwr041_07090</name>
</gene>
<organism evidence="9 10">
    <name type="scientific">Prevotella herbatica</name>
    <dbReference type="NCBI Taxonomy" id="2801997"/>
    <lineage>
        <taxon>Bacteria</taxon>
        <taxon>Pseudomonadati</taxon>
        <taxon>Bacteroidota</taxon>
        <taxon>Bacteroidia</taxon>
        <taxon>Bacteroidales</taxon>
        <taxon>Prevotellaceae</taxon>
        <taxon>Prevotella</taxon>
    </lineage>
</organism>
<keyword evidence="10" id="KW-1185">Reference proteome</keyword>
<dbReference type="PROSITE" id="PS50022">
    <property type="entry name" value="FA58C_3"/>
    <property type="match status" value="1"/>
</dbReference>
<dbReference type="Gene3D" id="2.115.10.20">
    <property type="entry name" value="Glycosyl hydrolase domain, family 43"/>
    <property type="match status" value="1"/>
</dbReference>
<dbReference type="PANTHER" id="PTHR43772">
    <property type="entry name" value="ENDO-1,4-BETA-XYLANASE"/>
    <property type="match status" value="1"/>
</dbReference>
<dbReference type="InterPro" id="IPR008979">
    <property type="entry name" value="Galactose-bd-like_sf"/>
</dbReference>
<protein>
    <submittedName>
        <fullName evidence="9">Endo-1,4-beta-xylanase</fullName>
    </submittedName>
</protein>
<evidence type="ECO:0000313" key="10">
    <source>
        <dbReference type="Proteomes" id="UP001319045"/>
    </source>
</evidence>
<dbReference type="SUPFAM" id="SSF75005">
    <property type="entry name" value="Arabinanase/levansucrase/invertase"/>
    <property type="match status" value="1"/>
</dbReference>
<dbReference type="PROSITE" id="PS50853">
    <property type="entry name" value="FN3"/>
    <property type="match status" value="1"/>
</dbReference>
<proteinExistence type="inferred from homology"/>
<dbReference type="Pfam" id="PF00754">
    <property type="entry name" value="F5_F8_type_C"/>
    <property type="match status" value="1"/>
</dbReference>
<dbReference type="Pfam" id="PF13620">
    <property type="entry name" value="CarboxypepD_reg"/>
    <property type="match status" value="1"/>
</dbReference>
<keyword evidence="6" id="KW-0732">Signal</keyword>
<keyword evidence="4" id="KW-0119">Carbohydrate metabolism</keyword>
<comment type="similarity">
    <text evidence="1">Belongs to the glycosyl hydrolase 43 family.</text>
</comment>
<dbReference type="InterPro" id="IPR006710">
    <property type="entry name" value="Glyco_hydro_43"/>
</dbReference>